<dbReference type="EMBL" id="JAYMYQ010000004">
    <property type="protein sequence ID" value="KAK7339400.1"/>
    <property type="molecule type" value="Genomic_DNA"/>
</dbReference>
<sequence>MGKWRRRGIQESKELGVAEKQSKRSLTAPSPFDRLRKAHFLGQALRQTLLSIEGMESASPSCALLARYYNPLLGALLSTYNNIVKGPSGIRASLPLPHHPSGIQTSLRSNPEISILIVPVPQPRVSHWTYKKLLALTFVTLKRITHFTWPVQSPKEGLFFGPGLKAYSSSLRLCGVNGQECLILNFPYLFPHTFFISKKTIAPKHFLSSMGWVSPNMEVAFISCLETTVDKISLQSMVVWSFQEKAIVCECHLRKELSVKVAKYPSTYVYDTKRKVCKRPTLTRQKLEAVGSRAKVKNNKDKAERELLLVQGRDLILGKEVETCFLQGAKVIDRNNSSLEQSLNAELGFRLPYSKLHKKAIPSPGRQYLHLEHAHHEHKFHTPSSLPACGSLGEAASRVPSHFEDLGALHARCQPPFPVVFSLRSPKPRKWCSFVRMGGLSHRRPLLILSMAFVHATIAASWLHSTGTVHVMVLPMASLDDQAIPICLLEHLHAALVSFRTPLLESFDPLPTITVRGYVIWEFLYGGSYTSY</sequence>
<proteinExistence type="predicted"/>
<comment type="caution">
    <text evidence="1">The sequence shown here is derived from an EMBL/GenBank/DDBJ whole genome shotgun (WGS) entry which is preliminary data.</text>
</comment>
<accession>A0AAN9LNN3</accession>
<keyword evidence="2" id="KW-1185">Reference proteome</keyword>
<evidence type="ECO:0000313" key="2">
    <source>
        <dbReference type="Proteomes" id="UP001367508"/>
    </source>
</evidence>
<gene>
    <name evidence="1" type="ORF">VNO77_20064</name>
</gene>
<dbReference type="AlphaFoldDB" id="A0AAN9LNN3"/>
<dbReference type="Proteomes" id="UP001367508">
    <property type="component" value="Unassembled WGS sequence"/>
</dbReference>
<evidence type="ECO:0000313" key="1">
    <source>
        <dbReference type="EMBL" id="KAK7339400.1"/>
    </source>
</evidence>
<reference evidence="1 2" key="1">
    <citation type="submission" date="2024-01" db="EMBL/GenBank/DDBJ databases">
        <title>The genomes of 5 underutilized Papilionoideae crops provide insights into root nodulation and disease resistanc.</title>
        <authorList>
            <person name="Jiang F."/>
        </authorList>
    </citation>
    <scope>NUCLEOTIDE SEQUENCE [LARGE SCALE GENOMIC DNA]</scope>
    <source>
        <strain evidence="1">LVBAO_FW01</strain>
        <tissue evidence="1">Leaves</tissue>
    </source>
</reference>
<name>A0AAN9LNN3_CANGL</name>
<protein>
    <submittedName>
        <fullName evidence="1">Uncharacterized protein</fullName>
    </submittedName>
</protein>
<organism evidence="1 2">
    <name type="scientific">Canavalia gladiata</name>
    <name type="common">Sword bean</name>
    <name type="synonym">Dolichos gladiatus</name>
    <dbReference type="NCBI Taxonomy" id="3824"/>
    <lineage>
        <taxon>Eukaryota</taxon>
        <taxon>Viridiplantae</taxon>
        <taxon>Streptophyta</taxon>
        <taxon>Embryophyta</taxon>
        <taxon>Tracheophyta</taxon>
        <taxon>Spermatophyta</taxon>
        <taxon>Magnoliopsida</taxon>
        <taxon>eudicotyledons</taxon>
        <taxon>Gunneridae</taxon>
        <taxon>Pentapetalae</taxon>
        <taxon>rosids</taxon>
        <taxon>fabids</taxon>
        <taxon>Fabales</taxon>
        <taxon>Fabaceae</taxon>
        <taxon>Papilionoideae</taxon>
        <taxon>50 kb inversion clade</taxon>
        <taxon>NPAAA clade</taxon>
        <taxon>indigoferoid/millettioid clade</taxon>
        <taxon>Phaseoleae</taxon>
        <taxon>Canavalia</taxon>
    </lineage>
</organism>